<keyword evidence="3" id="KW-1185">Reference proteome</keyword>
<dbReference type="Proteomes" id="UP001152759">
    <property type="component" value="Chromosome 1"/>
</dbReference>
<feature type="signal peptide" evidence="1">
    <location>
        <begin position="1"/>
        <end position="20"/>
    </location>
</feature>
<reference evidence="2" key="1">
    <citation type="submission" date="2021-12" db="EMBL/GenBank/DDBJ databases">
        <authorList>
            <person name="King R."/>
        </authorList>
    </citation>
    <scope>NUCLEOTIDE SEQUENCE</scope>
</reference>
<accession>A0A9P0EVY7</accession>
<protein>
    <submittedName>
        <fullName evidence="2">Uncharacterized protein</fullName>
    </submittedName>
</protein>
<dbReference type="PANTHER" id="PTHR33880">
    <property type="entry name" value="EXPRESSED PROTEIN"/>
    <property type="match status" value="1"/>
</dbReference>
<keyword evidence="1" id="KW-0732">Signal</keyword>
<organism evidence="2 3">
    <name type="scientific">Bemisia tabaci</name>
    <name type="common">Sweetpotato whitefly</name>
    <name type="synonym">Aleurodes tabaci</name>
    <dbReference type="NCBI Taxonomy" id="7038"/>
    <lineage>
        <taxon>Eukaryota</taxon>
        <taxon>Metazoa</taxon>
        <taxon>Ecdysozoa</taxon>
        <taxon>Arthropoda</taxon>
        <taxon>Hexapoda</taxon>
        <taxon>Insecta</taxon>
        <taxon>Pterygota</taxon>
        <taxon>Neoptera</taxon>
        <taxon>Paraneoptera</taxon>
        <taxon>Hemiptera</taxon>
        <taxon>Sternorrhyncha</taxon>
        <taxon>Aleyrodoidea</taxon>
        <taxon>Aleyrodidae</taxon>
        <taxon>Aleyrodinae</taxon>
        <taxon>Bemisia</taxon>
    </lineage>
</organism>
<dbReference type="KEGG" id="btab:109041178"/>
<dbReference type="PANTHER" id="PTHR33880:SF19">
    <property type="entry name" value="EXPRESSED PROTEIN"/>
    <property type="match status" value="1"/>
</dbReference>
<name>A0A9P0EVY7_BEMTA</name>
<sequence>MHLPFLFSFLSFLFIQNTSSSVTDGKNPAPADWPMQFHAVLFMNRSGILQKTDLWYDWPNGRNFNIIQHQLGVLNYDLEWDNGTSFYYTLEPFEKTCKVFHFDVGILRPDWLNDANYLGQRNQDSFLCNVWEKADFITYYEDVRTRRPVYWVFKTSGMTAHVMTFEVGAVLDHENWQAPVYCFSENRTQNKRPSKDSEIQSFNVINRMSMRNNRQRVVNSLNGVIQENDVHKSVP</sequence>
<gene>
    <name evidence="2" type="ORF">BEMITA_LOCUS738</name>
</gene>
<evidence type="ECO:0000313" key="3">
    <source>
        <dbReference type="Proteomes" id="UP001152759"/>
    </source>
</evidence>
<evidence type="ECO:0000256" key="1">
    <source>
        <dbReference type="SAM" id="SignalP"/>
    </source>
</evidence>
<evidence type="ECO:0000313" key="2">
    <source>
        <dbReference type="EMBL" id="CAH0381051.1"/>
    </source>
</evidence>
<dbReference type="AlphaFoldDB" id="A0A9P0EVY7"/>
<dbReference type="InterPro" id="IPR038941">
    <property type="entry name" value="At4g14100-like"/>
</dbReference>
<proteinExistence type="predicted"/>
<feature type="chain" id="PRO_5040449086" evidence="1">
    <location>
        <begin position="21"/>
        <end position="235"/>
    </location>
</feature>
<dbReference type="EMBL" id="OU963862">
    <property type="protein sequence ID" value="CAH0381051.1"/>
    <property type="molecule type" value="Genomic_DNA"/>
</dbReference>